<accession>A0A832SQV9</accession>
<name>A0A832SQV9_9CREN</name>
<reference evidence="1" key="1">
    <citation type="journal article" date="2020" name="bioRxiv">
        <title>A rank-normalized archaeal taxonomy based on genome phylogeny resolves widespread incomplete and uneven classifications.</title>
        <authorList>
            <person name="Rinke C."/>
            <person name="Chuvochina M."/>
            <person name="Mussig A.J."/>
            <person name="Chaumeil P.-A."/>
            <person name="Waite D.W."/>
            <person name="Whitman W.B."/>
            <person name="Parks D.H."/>
            <person name="Hugenholtz P."/>
        </authorList>
    </citation>
    <scope>NUCLEOTIDE SEQUENCE</scope>
    <source>
        <strain evidence="1">UBA8839</strain>
    </source>
</reference>
<comment type="caution">
    <text evidence="1">The sequence shown here is derived from an EMBL/GenBank/DDBJ whole genome shotgun (WGS) entry which is preliminary data.</text>
</comment>
<evidence type="ECO:0000313" key="1">
    <source>
        <dbReference type="EMBL" id="HII46133.1"/>
    </source>
</evidence>
<sequence length="56" mass="6320">MGRLRNAAVAIAYWQITRAWLDYVNQKAAALPQQYLPTCNLVLSLTANFLTSPLRI</sequence>
<dbReference type="GeneID" id="43496615"/>
<gene>
    <name evidence="1" type="ORF">HA333_01290</name>
</gene>
<protein>
    <submittedName>
        <fullName evidence="1">Uncharacterized protein</fullName>
    </submittedName>
</protein>
<dbReference type="Proteomes" id="UP000651120">
    <property type="component" value="Unassembled WGS sequence"/>
</dbReference>
<proteinExistence type="predicted"/>
<evidence type="ECO:0000313" key="2">
    <source>
        <dbReference type="Proteomes" id="UP000651120"/>
    </source>
</evidence>
<dbReference type="RefSeq" id="WP_158296308.1">
    <property type="nucleotide sequence ID" value="NZ_DUJP01000008.1"/>
</dbReference>
<dbReference type="AlphaFoldDB" id="A0A832SQV9"/>
<dbReference type="EMBL" id="DUJP01000008">
    <property type="protein sequence ID" value="HII46133.1"/>
    <property type="molecule type" value="Genomic_DNA"/>
</dbReference>
<organism evidence="1 2">
    <name type="scientific">Pyrobaculum aerophilum</name>
    <dbReference type="NCBI Taxonomy" id="13773"/>
    <lineage>
        <taxon>Archaea</taxon>
        <taxon>Thermoproteota</taxon>
        <taxon>Thermoprotei</taxon>
        <taxon>Thermoproteales</taxon>
        <taxon>Thermoproteaceae</taxon>
        <taxon>Pyrobaculum</taxon>
    </lineage>
</organism>